<dbReference type="EMBL" id="JAAOIW010000003">
    <property type="protein sequence ID" value="NHN30015.1"/>
    <property type="molecule type" value="Genomic_DNA"/>
</dbReference>
<reference evidence="1" key="1">
    <citation type="submission" date="2020-03" db="EMBL/GenBank/DDBJ databases">
        <title>Draft sequencing of Paenibacilllus sp. S3N08.</title>
        <authorList>
            <person name="Kim D.-U."/>
        </authorList>
    </citation>
    <scope>NUCLEOTIDE SEQUENCE</scope>
    <source>
        <strain evidence="1">S3N08</strain>
    </source>
</reference>
<evidence type="ECO:0000313" key="2">
    <source>
        <dbReference type="Proteomes" id="UP001165962"/>
    </source>
</evidence>
<name>A0ABX0J8C7_9BACL</name>
<evidence type="ECO:0000313" key="1">
    <source>
        <dbReference type="EMBL" id="NHN30015.1"/>
    </source>
</evidence>
<keyword evidence="2" id="KW-1185">Reference proteome</keyword>
<dbReference type="RefSeq" id="WP_166148659.1">
    <property type="nucleotide sequence ID" value="NZ_JAAOIW010000003.1"/>
</dbReference>
<protein>
    <submittedName>
        <fullName evidence="1">Uncharacterized protein</fullName>
    </submittedName>
</protein>
<sequence length="130" mass="13612">MLNFGVLGALSSLRDTLGFWCVDGREALAFSGRFRPYGTRLAFGWGRNLKCTNNTLTVSVSKLSCSFGIRKGAPSGLPFGAPGAYRAGCSFGIRKGGSRAAVPLGGARCASEFARAPQGGFPFGIRSLLL</sequence>
<proteinExistence type="predicted"/>
<comment type="caution">
    <text evidence="1">The sequence shown here is derived from an EMBL/GenBank/DDBJ whole genome shotgun (WGS) entry which is preliminary data.</text>
</comment>
<accession>A0ABX0J8C7</accession>
<gene>
    <name evidence="1" type="ORF">G9U52_09230</name>
</gene>
<dbReference type="Proteomes" id="UP001165962">
    <property type="component" value="Unassembled WGS sequence"/>
</dbReference>
<organism evidence="1 2">
    <name type="scientific">Paenibacillus agricola</name>
    <dbReference type="NCBI Taxonomy" id="2716264"/>
    <lineage>
        <taxon>Bacteria</taxon>
        <taxon>Bacillati</taxon>
        <taxon>Bacillota</taxon>
        <taxon>Bacilli</taxon>
        <taxon>Bacillales</taxon>
        <taxon>Paenibacillaceae</taxon>
        <taxon>Paenibacillus</taxon>
    </lineage>
</organism>